<dbReference type="AlphaFoldDB" id="A0A2R5FA26"/>
<dbReference type="EMBL" id="BDOQ01000007">
    <property type="protein sequence ID" value="GBG14398.1"/>
    <property type="molecule type" value="Genomic_DNA"/>
</dbReference>
<dbReference type="RefSeq" id="WP_109015587.1">
    <property type="nucleotide sequence ID" value="NZ_BDOQ01000007.1"/>
</dbReference>
<dbReference type="Proteomes" id="UP000245081">
    <property type="component" value="Unassembled WGS sequence"/>
</dbReference>
<proteinExistence type="predicted"/>
<comment type="caution">
    <text evidence="2">The sequence shown here is derived from an EMBL/GenBank/DDBJ whole genome shotgun (WGS) entry which is preliminary data.</text>
</comment>
<accession>A0A2R5FA26</accession>
<feature type="signal peptide" evidence="1">
    <location>
        <begin position="1"/>
        <end position="21"/>
    </location>
</feature>
<protein>
    <submittedName>
        <fullName evidence="2">DNA repair protein RadA</fullName>
    </submittedName>
</protein>
<evidence type="ECO:0000313" key="3">
    <source>
        <dbReference type="Proteomes" id="UP000245081"/>
    </source>
</evidence>
<dbReference type="InterPro" id="IPR036249">
    <property type="entry name" value="Thioredoxin-like_sf"/>
</dbReference>
<dbReference type="OrthoDB" id="10020006at2"/>
<evidence type="ECO:0000256" key="1">
    <source>
        <dbReference type="SAM" id="SignalP"/>
    </source>
</evidence>
<dbReference type="Gene3D" id="3.40.30.10">
    <property type="entry name" value="Glutaredoxin"/>
    <property type="match status" value="1"/>
</dbReference>
<name>A0A2R5FA26_9PROT</name>
<gene>
    <name evidence="2" type="ORF">NMK_1997</name>
</gene>
<reference evidence="2 3" key="1">
    <citation type="journal article" date="2018" name="Environ. Microbiol.">
        <title>Isolation and genomic characterization of Novimethylophilus kurashikiensis gen. nov. sp. nov., a new lanthanide-dependent methylotrophic species of Methylophilaceae.</title>
        <authorList>
            <person name="Lv H."/>
            <person name="Sahin N."/>
            <person name="Tani A."/>
        </authorList>
    </citation>
    <scope>NUCLEOTIDE SEQUENCE [LARGE SCALE GENOMIC DNA]</scope>
    <source>
        <strain evidence="2 3">La2-4</strain>
    </source>
</reference>
<keyword evidence="3" id="KW-1185">Reference proteome</keyword>
<keyword evidence="1" id="KW-0732">Signal</keyword>
<feature type="chain" id="PRO_5015355273" evidence="1">
    <location>
        <begin position="22"/>
        <end position="214"/>
    </location>
</feature>
<sequence length="214" mass="23557">MRIKLISSLVGLALLPLTAMADMPTPGVAAGPTDTVLVEIINFHCPRCHAVNDQFDTIAQAAKEAKIPLRVAPAAWEGQSLWPDRFYYAVRDLFPGAENIVRDALFDGIQREGQNFEELPQIISFLERRQLPQRIKQTVPKFDLLAVADRAASDITLVSEVKVGRLVDMSGATEVPVFAWVHDGKIKQLISPADASEPGPLVQKVLHKLNESTK</sequence>
<dbReference type="SUPFAM" id="SSF52833">
    <property type="entry name" value="Thioredoxin-like"/>
    <property type="match status" value="1"/>
</dbReference>
<organism evidence="2 3">
    <name type="scientific">Novimethylophilus kurashikiensis</name>
    <dbReference type="NCBI Taxonomy" id="1825523"/>
    <lineage>
        <taxon>Bacteria</taxon>
        <taxon>Pseudomonadati</taxon>
        <taxon>Pseudomonadota</taxon>
        <taxon>Betaproteobacteria</taxon>
        <taxon>Nitrosomonadales</taxon>
        <taxon>Methylophilaceae</taxon>
        <taxon>Novimethylophilus</taxon>
    </lineage>
</organism>
<evidence type="ECO:0000313" key="2">
    <source>
        <dbReference type="EMBL" id="GBG14398.1"/>
    </source>
</evidence>